<dbReference type="PANTHER" id="PTHR43284">
    <property type="entry name" value="ASPARAGINE SYNTHETASE (GLUTAMINE-HYDROLYZING)"/>
    <property type="match status" value="1"/>
</dbReference>
<dbReference type="PANTHER" id="PTHR43284:SF1">
    <property type="entry name" value="ASPARAGINE SYNTHETASE"/>
    <property type="match status" value="1"/>
</dbReference>
<dbReference type="Pfam" id="PF00733">
    <property type="entry name" value="Asn_synthase"/>
    <property type="match status" value="1"/>
</dbReference>
<dbReference type="GO" id="GO:0005829">
    <property type="term" value="C:cytosol"/>
    <property type="evidence" value="ECO:0007669"/>
    <property type="project" value="TreeGrafter"/>
</dbReference>
<evidence type="ECO:0000256" key="4">
    <source>
        <dbReference type="ARBA" id="ARBA00022741"/>
    </source>
</evidence>
<dbReference type="AlphaFoldDB" id="A0A832G7D9"/>
<comment type="similarity">
    <text evidence="2">Belongs to the asparagine synthetase family.</text>
</comment>
<evidence type="ECO:0000313" key="12">
    <source>
        <dbReference type="EMBL" id="HGT48775.1"/>
    </source>
</evidence>
<dbReference type="PROSITE" id="PS51278">
    <property type="entry name" value="GATASE_TYPE_2"/>
    <property type="match status" value="1"/>
</dbReference>
<evidence type="ECO:0000259" key="11">
    <source>
        <dbReference type="PROSITE" id="PS51278"/>
    </source>
</evidence>
<evidence type="ECO:0000256" key="7">
    <source>
        <dbReference type="ARBA" id="ARBA00048741"/>
    </source>
</evidence>
<feature type="site" description="Important for beta-aspartyl-AMP intermediate formation" evidence="10">
    <location>
        <position position="365"/>
    </location>
</feature>
<dbReference type="InterPro" id="IPR017932">
    <property type="entry name" value="GATase_2_dom"/>
</dbReference>
<keyword evidence="6 8" id="KW-0315">Glutamine amidotransferase</keyword>
<feature type="active site" description="For GATase activity" evidence="8">
    <location>
        <position position="2"/>
    </location>
</feature>
<dbReference type="NCBIfam" id="TIGR01536">
    <property type="entry name" value="asn_synth_AEB"/>
    <property type="match status" value="1"/>
</dbReference>
<dbReference type="EC" id="6.3.5.4" evidence="3"/>
<dbReference type="CDD" id="cd01991">
    <property type="entry name" value="Asn_synthase_B_C"/>
    <property type="match status" value="1"/>
</dbReference>
<comment type="pathway">
    <text evidence="1">Amino-acid biosynthesis; L-asparagine biosynthesis; L-asparagine from L-aspartate (L-Gln route): step 1/1.</text>
</comment>
<dbReference type="Pfam" id="PF13537">
    <property type="entry name" value="GATase_7"/>
    <property type="match status" value="1"/>
</dbReference>
<name>A0A832G7D9_9BACT</name>
<dbReference type="InterPro" id="IPR006426">
    <property type="entry name" value="Asn_synth_AEB"/>
</dbReference>
<dbReference type="CDD" id="cd00712">
    <property type="entry name" value="AsnB"/>
    <property type="match status" value="1"/>
</dbReference>
<sequence>MCGILGIISYQKPISEKEIDLLTNTLSRRGPDDRGIFSDGKVSFGHRRLSVIDLVSGHQPMKSKDGKQIIVYNGEIYNYLQIKKQLTVLGINFNTTSDTEVILEAYRALGFEKMLSFLEGMFAFALYDIEKNLVYLVRDRFGEKPLYYYKNNTKFYFASELKALELIISNRSINLTALNLFFALTYIPAPYTIYNDVYKLQQGHYLKIGLNGNTELKNYYNLAEIINSNELITDYEEAKSELKELLFDSVKARLISDVPLGAFLSGGIDSSIISSIMAQHANKPIKTFTIGFKEKQYDESERAALVAKHIGSEHTIKFIDHNDILKTIDEVIDYFDEPFGDSSALPTYFVSKMTKEYVTVALTGDCGDELFGGYEKYLAAYYVNRFKRLPSPLQGLIKSTISLIPHTPFTNSFLRKTKKVINNAGLTHFDLHFNLMSLGFGEEERKSLLNSDYFETVKSFVLNYYDSIYRNEPMDKGFYTDINVVLEGDMLTKVDRMSMINSLETRVPFLDSKIVEFSQRLPLEFKISGTQQKKILKDTFGYLLPEETLKFSKRGFGIPINLWFRNELRPELEKVLNPSLIEKQDIFDYNAIKKIFDEHMSGKENHTSKLWCLYVFQKWYAKHF</sequence>
<accession>A0A832G7D9</accession>
<dbReference type="InterPro" id="IPR029055">
    <property type="entry name" value="Ntn_hydrolases_N"/>
</dbReference>
<feature type="domain" description="Glutamine amidotransferase type-2" evidence="11">
    <location>
        <begin position="2"/>
        <end position="211"/>
    </location>
</feature>
<evidence type="ECO:0000256" key="6">
    <source>
        <dbReference type="ARBA" id="ARBA00022962"/>
    </source>
</evidence>
<evidence type="ECO:0000256" key="5">
    <source>
        <dbReference type="ARBA" id="ARBA00022840"/>
    </source>
</evidence>
<dbReference type="InterPro" id="IPR001962">
    <property type="entry name" value="Asn_synthase"/>
</dbReference>
<keyword evidence="12" id="KW-0436">Ligase</keyword>
<dbReference type="SUPFAM" id="SSF56235">
    <property type="entry name" value="N-terminal nucleophile aminohydrolases (Ntn hydrolases)"/>
    <property type="match status" value="1"/>
</dbReference>
<evidence type="ECO:0000256" key="9">
    <source>
        <dbReference type="PIRSR" id="PIRSR001589-2"/>
    </source>
</evidence>
<dbReference type="PIRSF" id="PIRSF001589">
    <property type="entry name" value="Asn_synthetase_glu-h"/>
    <property type="match status" value="1"/>
</dbReference>
<dbReference type="GO" id="GO:0006529">
    <property type="term" value="P:asparagine biosynthetic process"/>
    <property type="evidence" value="ECO:0007669"/>
    <property type="project" value="UniProtKB-KW"/>
</dbReference>
<keyword evidence="5 9" id="KW-0067">ATP-binding</keyword>
<gene>
    <name evidence="12" type="primary">asnB</name>
    <name evidence="12" type="ORF">ENS56_12110</name>
</gene>
<protein>
    <recommendedName>
        <fullName evidence="3">asparagine synthase (glutamine-hydrolyzing)</fullName>
        <ecNumber evidence="3">6.3.5.4</ecNumber>
    </recommendedName>
</protein>
<proteinExistence type="inferred from homology"/>
<evidence type="ECO:0000256" key="2">
    <source>
        <dbReference type="ARBA" id="ARBA00005752"/>
    </source>
</evidence>
<dbReference type="Gene3D" id="3.40.50.620">
    <property type="entry name" value="HUPs"/>
    <property type="match status" value="2"/>
</dbReference>
<dbReference type="SUPFAM" id="SSF52402">
    <property type="entry name" value="Adenine nucleotide alpha hydrolases-like"/>
    <property type="match status" value="1"/>
</dbReference>
<reference evidence="12" key="1">
    <citation type="journal article" date="2020" name="mSystems">
        <title>Genome- and Community-Level Interaction Insights into Carbon Utilization and Element Cycling Functions of Hydrothermarchaeota in Hydrothermal Sediment.</title>
        <authorList>
            <person name="Zhou Z."/>
            <person name="Liu Y."/>
            <person name="Xu W."/>
            <person name="Pan J."/>
            <person name="Luo Z.H."/>
            <person name="Li M."/>
        </authorList>
    </citation>
    <scope>NUCLEOTIDE SEQUENCE [LARGE SCALE GENOMIC DNA]</scope>
    <source>
        <strain evidence="12">SpSt-500</strain>
    </source>
</reference>
<evidence type="ECO:0000256" key="3">
    <source>
        <dbReference type="ARBA" id="ARBA00012737"/>
    </source>
</evidence>
<keyword evidence="4 9" id="KW-0547">Nucleotide-binding</keyword>
<feature type="binding site" evidence="9">
    <location>
        <position position="98"/>
    </location>
    <ligand>
        <name>L-glutamine</name>
        <dbReference type="ChEBI" id="CHEBI:58359"/>
    </ligand>
</feature>
<comment type="caution">
    <text evidence="12">The sequence shown here is derived from an EMBL/GenBank/DDBJ whole genome shotgun (WGS) entry which is preliminary data.</text>
</comment>
<keyword evidence="8" id="KW-0061">Asparagine biosynthesis</keyword>
<keyword evidence="8" id="KW-0028">Amino-acid biosynthesis</keyword>
<evidence type="ECO:0000256" key="10">
    <source>
        <dbReference type="PIRSR" id="PIRSR001589-3"/>
    </source>
</evidence>
<dbReference type="InterPro" id="IPR014729">
    <property type="entry name" value="Rossmann-like_a/b/a_fold"/>
</dbReference>
<comment type="catalytic activity">
    <reaction evidence="7">
        <text>L-aspartate + L-glutamine + ATP + H2O = L-asparagine + L-glutamate + AMP + diphosphate + H(+)</text>
        <dbReference type="Rhea" id="RHEA:12228"/>
        <dbReference type="ChEBI" id="CHEBI:15377"/>
        <dbReference type="ChEBI" id="CHEBI:15378"/>
        <dbReference type="ChEBI" id="CHEBI:29985"/>
        <dbReference type="ChEBI" id="CHEBI:29991"/>
        <dbReference type="ChEBI" id="CHEBI:30616"/>
        <dbReference type="ChEBI" id="CHEBI:33019"/>
        <dbReference type="ChEBI" id="CHEBI:58048"/>
        <dbReference type="ChEBI" id="CHEBI:58359"/>
        <dbReference type="ChEBI" id="CHEBI:456215"/>
        <dbReference type="EC" id="6.3.5.4"/>
    </reaction>
</comment>
<organism evidence="12">
    <name type="scientific">Ignavibacterium album</name>
    <dbReference type="NCBI Taxonomy" id="591197"/>
    <lineage>
        <taxon>Bacteria</taxon>
        <taxon>Pseudomonadati</taxon>
        <taxon>Ignavibacteriota</taxon>
        <taxon>Ignavibacteria</taxon>
        <taxon>Ignavibacteriales</taxon>
        <taxon>Ignavibacteriaceae</taxon>
        <taxon>Ignavibacterium</taxon>
    </lineage>
</organism>
<dbReference type="InterPro" id="IPR051786">
    <property type="entry name" value="ASN_synthetase/amidase"/>
</dbReference>
<evidence type="ECO:0000256" key="8">
    <source>
        <dbReference type="PIRSR" id="PIRSR001589-1"/>
    </source>
</evidence>
<dbReference type="EMBL" id="DSVI01000019">
    <property type="protein sequence ID" value="HGT48775.1"/>
    <property type="molecule type" value="Genomic_DNA"/>
</dbReference>
<dbReference type="GO" id="GO:0004066">
    <property type="term" value="F:asparagine synthase (glutamine-hydrolyzing) activity"/>
    <property type="evidence" value="ECO:0007669"/>
    <property type="project" value="UniProtKB-EC"/>
</dbReference>
<feature type="binding site" evidence="9">
    <location>
        <position position="290"/>
    </location>
    <ligand>
        <name>ATP</name>
        <dbReference type="ChEBI" id="CHEBI:30616"/>
    </ligand>
</feature>
<dbReference type="InterPro" id="IPR033738">
    <property type="entry name" value="AsnB_N"/>
</dbReference>
<dbReference type="GO" id="GO:0005524">
    <property type="term" value="F:ATP binding"/>
    <property type="evidence" value="ECO:0007669"/>
    <property type="project" value="UniProtKB-KW"/>
</dbReference>
<evidence type="ECO:0000256" key="1">
    <source>
        <dbReference type="ARBA" id="ARBA00005187"/>
    </source>
</evidence>
<dbReference type="Gene3D" id="3.60.20.10">
    <property type="entry name" value="Glutamine Phosphoribosylpyrophosphate, subunit 1, domain 1"/>
    <property type="match status" value="1"/>
</dbReference>